<evidence type="ECO:0000256" key="1">
    <source>
        <dbReference type="SAM" id="Phobius"/>
    </source>
</evidence>
<sequence>MNELSQIMIAAGALLIAADIVFYIWLIFFRHSVLTRQTKANAGFSLLFATSLVFVLGLYVLIYSIHFLSIYMGIMLLTGSIISSAALFGFYSWMCRMEAQGMEILEALVGIIEAGDPNLDGHSIHVRNLSMLLYDSLPGRLKKLANRDSLMYAALLLDVGKLGVPRSIINKCGKLEESEWELVRRHPEIGMKILAPLEGFGTIATWVKYHHERVDGSGYYKLSGKDIPFASRLIAVADTFSAITMAKNYKAALSYEDALSELRLAAGTQLDAELVDYFCSIPLHRIETCMEGVRKTMERYKEENFR</sequence>
<keyword evidence="3" id="KW-0378">Hydrolase</keyword>
<proteinExistence type="predicted"/>
<dbReference type="Pfam" id="PF13487">
    <property type="entry name" value="HD_5"/>
    <property type="match status" value="1"/>
</dbReference>
<dbReference type="CDD" id="cd00077">
    <property type="entry name" value="HDc"/>
    <property type="match status" value="1"/>
</dbReference>
<accession>H7EH47</accession>
<evidence type="ECO:0000313" key="4">
    <source>
        <dbReference type="Proteomes" id="UP000003571"/>
    </source>
</evidence>
<dbReference type="Proteomes" id="UP000003571">
    <property type="component" value="Unassembled WGS sequence"/>
</dbReference>
<dbReference type="GO" id="GO:0016787">
    <property type="term" value="F:hydrolase activity"/>
    <property type="evidence" value="ECO:0007669"/>
    <property type="project" value="UniProtKB-KW"/>
</dbReference>
<feature type="transmembrane region" description="Helical" evidence="1">
    <location>
        <begin position="40"/>
        <end position="62"/>
    </location>
</feature>
<organism evidence="3 4">
    <name type="scientific">Treponema saccharophilum DSM 2985</name>
    <dbReference type="NCBI Taxonomy" id="907348"/>
    <lineage>
        <taxon>Bacteria</taxon>
        <taxon>Pseudomonadati</taxon>
        <taxon>Spirochaetota</taxon>
        <taxon>Spirochaetia</taxon>
        <taxon>Spirochaetales</taxon>
        <taxon>Treponemataceae</taxon>
        <taxon>Treponema</taxon>
    </lineage>
</organism>
<dbReference type="SUPFAM" id="SSF109604">
    <property type="entry name" value="HD-domain/PDEase-like"/>
    <property type="match status" value="1"/>
</dbReference>
<dbReference type="InterPro" id="IPR003607">
    <property type="entry name" value="HD/PDEase_dom"/>
</dbReference>
<keyword evidence="1" id="KW-0812">Transmembrane</keyword>
<feature type="domain" description="HD-GYP" evidence="2">
    <location>
        <begin position="97"/>
        <end position="294"/>
    </location>
</feature>
<keyword evidence="1" id="KW-0472">Membrane</keyword>
<evidence type="ECO:0000259" key="2">
    <source>
        <dbReference type="PROSITE" id="PS51832"/>
    </source>
</evidence>
<evidence type="ECO:0000313" key="3">
    <source>
        <dbReference type="EMBL" id="EIC03114.1"/>
    </source>
</evidence>
<dbReference type="PATRIC" id="fig|907348.3.peg.105"/>
<dbReference type="eggNOG" id="COG2206">
    <property type="taxonomic scope" value="Bacteria"/>
</dbReference>
<dbReference type="InterPro" id="IPR037522">
    <property type="entry name" value="HD_GYP_dom"/>
</dbReference>
<dbReference type="PROSITE" id="PS51832">
    <property type="entry name" value="HD_GYP"/>
    <property type="match status" value="1"/>
</dbReference>
<dbReference type="PANTHER" id="PTHR43155:SF2">
    <property type="entry name" value="CYCLIC DI-GMP PHOSPHODIESTERASE PA4108"/>
    <property type="match status" value="1"/>
</dbReference>
<dbReference type="PANTHER" id="PTHR43155">
    <property type="entry name" value="CYCLIC DI-GMP PHOSPHODIESTERASE PA4108-RELATED"/>
    <property type="match status" value="1"/>
</dbReference>
<feature type="transmembrane region" description="Helical" evidence="1">
    <location>
        <begin position="68"/>
        <end position="93"/>
    </location>
</feature>
<keyword evidence="4" id="KW-1185">Reference proteome</keyword>
<name>H7EH47_9SPIR</name>
<dbReference type="RefSeq" id="WP_002701841.1">
    <property type="nucleotide sequence ID" value="NZ_AGRW01000023.1"/>
</dbReference>
<feature type="transmembrane region" description="Helical" evidence="1">
    <location>
        <begin position="6"/>
        <end position="28"/>
    </location>
</feature>
<comment type="caution">
    <text evidence="3">The sequence shown here is derived from an EMBL/GenBank/DDBJ whole genome shotgun (WGS) entry which is preliminary data.</text>
</comment>
<gene>
    <name evidence="3" type="ORF">TresaDRAFT_2732</name>
</gene>
<protein>
    <submittedName>
        <fullName evidence="3">Metal dependent phosphohydrolase</fullName>
    </submittedName>
</protein>
<dbReference type="AlphaFoldDB" id="H7EH47"/>
<dbReference type="STRING" id="907348.TresaDRAFT_2732"/>
<reference evidence="3 4" key="1">
    <citation type="submission" date="2011-09" db="EMBL/GenBank/DDBJ databases">
        <title>The draft genome of Treponema saccharophilum DSM 2985.</title>
        <authorList>
            <consortium name="US DOE Joint Genome Institute (JGI-PGF)"/>
            <person name="Lucas S."/>
            <person name="Copeland A."/>
            <person name="Lapidus A."/>
            <person name="Glavina del Rio T."/>
            <person name="Dalin E."/>
            <person name="Tice H."/>
            <person name="Bruce D."/>
            <person name="Goodwin L."/>
            <person name="Pitluck S."/>
            <person name="Peters L."/>
            <person name="Kyrpides N."/>
            <person name="Mavromatis K."/>
            <person name="Ivanova N."/>
            <person name="Markowitz V."/>
            <person name="Cheng J.-F."/>
            <person name="Hugenholtz P."/>
            <person name="Woyke T."/>
            <person name="Wu D."/>
            <person name="Gronow S."/>
            <person name="Wellnitz S."/>
            <person name="Brambilla E."/>
            <person name="Klenk H.-P."/>
            <person name="Eisen J.A."/>
        </authorList>
    </citation>
    <scope>NUCLEOTIDE SEQUENCE [LARGE SCALE GENOMIC DNA]</scope>
    <source>
        <strain evidence="3 4">DSM 2985</strain>
    </source>
</reference>
<dbReference type="OrthoDB" id="9781505at2"/>
<dbReference type="EMBL" id="AGRW01000023">
    <property type="protein sequence ID" value="EIC03114.1"/>
    <property type="molecule type" value="Genomic_DNA"/>
</dbReference>
<dbReference type="Gene3D" id="1.10.3210.10">
    <property type="entry name" value="Hypothetical protein af1432"/>
    <property type="match status" value="1"/>
</dbReference>
<keyword evidence="1" id="KW-1133">Transmembrane helix</keyword>